<name>A0ABP2X4U2_CHLPS</name>
<evidence type="ECO:0000256" key="5">
    <source>
        <dbReference type="ARBA" id="ARBA00022801"/>
    </source>
</evidence>
<comment type="caution">
    <text evidence="9">The sequence shown here is derived from an EMBL/GenBank/DDBJ whole genome shotgun (WGS) entry which is preliminary data.</text>
</comment>
<protein>
    <recommendedName>
        <fullName evidence="4 6">Signal peptidase I</fullName>
        <ecNumber evidence="3 6">3.4.21.89</ecNumber>
    </recommendedName>
</protein>
<feature type="domain" description="Peptidase S26" evidence="8">
    <location>
        <begin position="78"/>
        <end position="198"/>
    </location>
</feature>
<feature type="domain" description="Peptidase S26" evidence="8">
    <location>
        <begin position="479"/>
        <end position="577"/>
    </location>
</feature>
<dbReference type="RefSeq" id="WP_014945576.1">
    <property type="nucleotide sequence ID" value="NZ_KE356190.1"/>
</dbReference>
<dbReference type="PRINTS" id="PR00727">
    <property type="entry name" value="LEADERPTASE"/>
</dbReference>
<feature type="transmembrane region" description="Helical" evidence="6">
    <location>
        <begin position="594"/>
        <end position="614"/>
    </location>
</feature>
<evidence type="ECO:0000256" key="4">
    <source>
        <dbReference type="ARBA" id="ARBA00019232"/>
    </source>
</evidence>
<evidence type="ECO:0000256" key="6">
    <source>
        <dbReference type="RuleBase" id="RU362042"/>
    </source>
</evidence>
<accession>A0ABP2X4U2</accession>
<dbReference type="Gene3D" id="2.10.109.10">
    <property type="entry name" value="Umud Fragment, subunit A"/>
    <property type="match status" value="2"/>
</dbReference>
<dbReference type="EMBL" id="ATLC01000043">
    <property type="protein sequence ID" value="EPJ28964.1"/>
    <property type="molecule type" value="Genomic_DNA"/>
</dbReference>
<evidence type="ECO:0000313" key="10">
    <source>
        <dbReference type="Proteomes" id="UP000014627"/>
    </source>
</evidence>
<dbReference type="InterPro" id="IPR019533">
    <property type="entry name" value="Peptidase_S26"/>
</dbReference>
<comment type="catalytic activity">
    <reaction evidence="1 6">
        <text>Cleavage of hydrophobic, N-terminal signal or leader sequences from secreted and periplasmic proteins.</text>
        <dbReference type="EC" id="3.4.21.89"/>
    </reaction>
</comment>
<evidence type="ECO:0000256" key="2">
    <source>
        <dbReference type="ARBA" id="ARBA00009370"/>
    </source>
</evidence>
<keyword evidence="6" id="KW-0472">Membrane</keyword>
<evidence type="ECO:0000259" key="8">
    <source>
        <dbReference type="Pfam" id="PF10502"/>
    </source>
</evidence>
<sequence length="630" mass="72204">MKDRFSLNKSRQILHSTYKLLKSKKLAQDPDSKQELHKLLEQLEEAIFQQDQEAASQLARQAQQFSKRYPASFAKKSWELTKAILFAALAAFLIRQFWFELYEVPTGSMRPTILEQDRMIVSKTTFGLHFPFKKKPWGFRPEAVTRGGLVVFTVGDLPISNSDTKYFGFIPGKKRYIKRCMGKPGDTLYFYGGKIYGLDKEGSVIHFPNDFGLEHLYHVPYISFDGSVEIVNSNKTTAYFKQMHQPCGKLSLPQEGPYGQFFHKGVWHNDTPNALKQHHASPVSYADLFGMGNYAMVRILTHKQASLCHTLPNATTQAYLEISHTPNVSYPTPNLQHYHNQIVPTIQPMKTLLPLRQEHIHLIRNNLTTSRFVISDGVAYKYQPFATDPEGSAKLYGLPFPGVDDGCYEYSKGEAYKIGFGGMRYKLKPTHPLMQLNDNQVIDLFNCGVNFSSFFIPKNPKYNPLPNRYAFYNQGNLYIMDSPIFIKNDPALQKFVESEKTKQEESSEDRPYIGFIDRGPPPQDPEQFAEFIHNFGIQIPENHVLVLGDNYPMSADSREFGFVPLENLLGSPLWIFWPLGHFGRLKNVPAPTTLPGYLVNSLALGFFICIFGYMRYQRHHRLFPKNNKKN</sequence>
<comment type="subcellular location">
    <subcellularLocation>
        <location evidence="6">Membrane</location>
        <topology evidence="6">Single-pass type II membrane protein</topology>
    </subcellularLocation>
</comment>
<dbReference type="InterPro" id="IPR036286">
    <property type="entry name" value="LexA/Signal_pep-like_sf"/>
</dbReference>
<comment type="similarity">
    <text evidence="2 6">Belongs to the peptidase S26 family.</text>
</comment>
<dbReference type="NCBIfam" id="TIGR02227">
    <property type="entry name" value="sigpep_I_bact"/>
    <property type="match status" value="2"/>
</dbReference>
<keyword evidence="7" id="KW-0175">Coiled coil</keyword>
<keyword evidence="5 6" id="KW-0378">Hydrolase</keyword>
<dbReference type="GO" id="GO:0009003">
    <property type="term" value="F:signal peptidase activity"/>
    <property type="evidence" value="ECO:0007669"/>
    <property type="project" value="UniProtKB-EC"/>
</dbReference>
<dbReference type="CDD" id="cd06530">
    <property type="entry name" value="S26_SPase_I"/>
    <property type="match status" value="2"/>
</dbReference>
<evidence type="ECO:0000256" key="3">
    <source>
        <dbReference type="ARBA" id="ARBA00013208"/>
    </source>
</evidence>
<evidence type="ECO:0000313" key="9">
    <source>
        <dbReference type="EMBL" id="EPJ28964.1"/>
    </source>
</evidence>
<dbReference type="Proteomes" id="UP000014627">
    <property type="component" value="Unassembled WGS sequence"/>
</dbReference>
<dbReference type="PANTHER" id="PTHR43390">
    <property type="entry name" value="SIGNAL PEPTIDASE I"/>
    <property type="match status" value="1"/>
</dbReference>
<dbReference type="PROSITE" id="PS00761">
    <property type="entry name" value="SPASE_I_3"/>
    <property type="match status" value="1"/>
</dbReference>
<keyword evidence="6" id="KW-1133">Transmembrane helix</keyword>
<dbReference type="InterPro" id="IPR000223">
    <property type="entry name" value="Pept_S26A_signal_pept_1"/>
</dbReference>
<feature type="coiled-coil region" evidence="7">
    <location>
        <begin position="33"/>
        <end position="60"/>
    </location>
</feature>
<dbReference type="Pfam" id="PF10502">
    <property type="entry name" value="Peptidase_S26"/>
    <property type="match status" value="2"/>
</dbReference>
<dbReference type="SUPFAM" id="SSF51306">
    <property type="entry name" value="LexA/Signal peptidase"/>
    <property type="match status" value="1"/>
</dbReference>
<reference evidence="9 10" key="1">
    <citation type="submission" date="2013-04" db="EMBL/GenBank/DDBJ databases">
        <title>Genome sequence of Chlamydia psittaci 99DC5.</title>
        <authorList>
            <person name="Huot-Creasy H."/>
            <person name="McCracken C.L."/>
            <person name="Humphries M."/>
            <person name="Sachse K."/>
            <person name="Laroucau K."/>
            <person name="Bavoil P."/>
            <person name="Myers G.S."/>
        </authorList>
    </citation>
    <scope>NUCLEOTIDE SEQUENCE [LARGE SCALE GENOMIC DNA]</scope>
    <source>
        <strain evidence="9 10">99DC5</strain>
    </source>
</reference>
<proteinExistence type="inferred from homology"/>
<keyword evidence="6" id="KW-0645">Protease</keyword>
<gene>
    <name evidence="9" type="primary">lepB</name>
    <name evidence="9" type="ORF">CP99DC5_0039</name>
</gene>
<organism evidence="9 10">
    <name type="scientific">Chlamydia psittaci 99DC5</name>
    <dbReference type="NCBI Taxonomy" id="1112251"/>
    <lineage>
        <taxon>Bacteria</taxon>
        <taxon>Pseudomonadati</taxon>
        <taxon>Chlamydiota</taxon>
        <taxon>Chlamydiia</taxon>
        <taxon>Chlamydiales</taxon>
        <taxon>Chlamydiaceae</taxon>
        <taxon>Chlamydia/Chlamydophila group</taxon>
        <taxon>Chlamydia</taxon>
    </lineage>
</organism>
<dbReference type="PANTHER" id="PTHR43390:SF1">
    <property type="entry name" value="CHLOROPLAST PROCESSING PEPTIDASE"/>
    <property type="match status" value="1"/>
</dbReference>
<dbReference type="InterPro" id="IPR019758">
    <property type="entry name" value="Pept_S26A_signal_pept_1_CS"/>
</dbReference>
<keyword evidence="6" id="KW-0812">Transmembrane</keyword>
<evidence type="ECO:0000256" key="7">
    <source>
        <dbReference type="SAM" id="Coils"/>
    </source>
</evidence>
<dbReference type="EC" id="3.4.21.89" evidence="3 6"/>
<evidence type="ECO:0000256" key="1">
    <source>
        <dbReference type="ARBA" id="ARBA00000677"/>
    </source>
</evidence>
<keyword evidence="10" id="KW-1185">Reference proteome</keyword>